<proteinExistence type="inferred from homology"/>
<dbReference type="CDD" id="cd08063">
    <property type="entry name" value="MPN_CSN6"/>
    <property type="match status" value="1"/>
</dbReference>
<evidence type="ECO:0000256" key="2">
    <source>
        <dbReference type="RuleBase" id="RU367006"/>
    </source>
</evidence>
<dbReference type="GO" id="GO:0008180">
    <property type="term" value="C:COP9 signalosome"/>
    <property type="evidence" value="ECO:0007669"/>
    <property type="project" value="UniProtKB-UniRule"/>
</dbReference>
<dbReference type="InterPro" id="IPR037518">
    <property type="entry name" value="MPN"/>
</dbReference>
<dbReference type="Pfam" id="PF13012">
    <property type="entry name" value="MitMem_reg"/>
    <property type="match status" value="1"/>
</dbReference>
<dbReference type="GO" id="GO:0005737">
    <property type="term" value="C:cytoplasm"/>
    <property type="evidence" value="ECO:0007669"/>
    <property type="project" value="UniProtKB-SubCell"/>
</dbReference>
<feature type="domain" description="MPN" evidence="3">
    <location>
        <begin position="11"/>
        <end position="147"/>
    </location>
</feature>
<reference evidence="4" key="1">
    <citation type="submission" date="2021-01" db="EMBL/GenBank/DDBJ databases">
        <authorList>
            <person name="Corre E."/>
            <person name="Pelletier E."/>
            <person name="Niang G."/>
            <person name="Scheremetjew M."/>
            <person name="Finn R."/>
            <person name="Kale V."/>
            <person name="Holt S."/>
            <person name="Cochrane G."/>
            <person name="Meng A."/>
            <person name="Brown T."/>
            <person name="Cohen L."/>
        </authorList>
    </citation>
    <scope>NUCLEOTIDE SEQUENCE</scope>
    <source>
        <strain evidence="4">CCMP722</strain>
    </source>
</reference>
<keyword evidence="2" id="KW-0963">Cytoplasm</keyword>
<dbReference type="GO" id="GO:0008237">
    <property type="term" value="F:metallopeptidase activity"/>
    <property type="evidence" value="ECO:0007669"/>
    <property type="project" value="InterPro"/>
</dbReference>
<evidence type="ECO:0000313" key="4">
    <source>
        <dbReference type="EMBL" id="CAD8654362.1"/>
    </source>
</evidence>
<dbReference type="AlphaFoldDB" id="A0A7S0N1E2"/>
<keyword evidence="2" id="KW-0736">Signalosome</keyword>
<protein>
    <recommendedName>
        <fullName evidence="2">COP9 signalosome complex subunit 6</fullName>
    </recommendedName>
</protein>
<accession>A0A7S0N1E2</accession>
<comment type="similarity">
    <text evidence="1 2">Belongs to the peptidase M67A family. CSN6 subfamily.</text>
</comment>
<dbReference type="InterPro" id="IPR033859">
    <property type="entry name" value="MPN_CSN6"/>
</dbReference>
<organism evidence="4">
    <name type="scientific">Pyramimonas obovata</name>
    <dbReference type="NCBI Taxonomy" id="1411642"/>
    <lineage>
        <taxon>Eukaryota</taxon>
        <taxon>Viridiplantae</taxon>
        <taxon>Chlorophyta</taxon>
        <taxon>Pyramimonadophyceae</taxon>
        <taxon>Pyramimonadales</taxon>
        <taxon>Pyramimonadaceae</taxon>
        <taxon>Pyramimonas</taxon>
        <taxon>Pyramimonas incertae sedis</taxon>
    </lineage>
</organism>
<keyword evidence="2" id="KW-0539">Nucleus</keyword>
<dbReference type="GO" id="GO:0000338">
    <property type="term" value="P:protein deneddylation"/>
    <property type="evidence" value="ECO:0007669"/>
    <property type="project" value="InterPro"/>
</dbReference>
<dbReference type="PANTHER" id="PTHR10540:SF8">
    <property type="entry name" value="COP9 SIGNALOSOME COMPLEX SUBUNIT 6"/>
    <property type="match status" value="1"/>
</dbReference>
<dbReference type="InterPro" id="IPR000555">
    <property type="entry name" value="JAMM/MPN+_dom"/>
</dbReference>
<dbReference type="InterPro" id="IPR024969">
    <property type="entry name" value="EIF3F/CSN6-like_C"/>
</dbReference>
<sequence length="297" mass="32932">MSVSNSSGLTFQLHPLVLINVSDHHTRVKAQAGVASRIVGGLLGVQTGRTVEITNSFELVTTGAGNDLAIDLAYLATKQEQYKKVFPTNDFIGWYSTGSELQPDVDIRIHKSLVEINESPIYMRLDPVITPASKDLPITLYESEVHIIEGVPSMIFVEASYNIETVEAERISVDQIARIMPSGSSSNADQLTSHLTGMYSAIKMLHDRINSITAYLQEVEAGTKPMDHQLARQISSLVRQLPTVDTKQFKQEFLMEYNDALLMVYLASMTKGTAAINDLADKFNTAFEKHSRRRALL</sequence>
<comment type="subcellular location">
    <subcellularLocation>
        <location evidence="2">Cytoplasm</location>
    </subcellularLocation>
    <subcellularLocation>
        <location evidence="2">Nucleus</location>
    </subcellularLocation>
</comment>
<dbReference type="Gene3D" id="3.40.140.10">
    <property type="entry name" value="Cytidine Deaminase, domain 2"/>
    <property type="match status" value="1"/>
</dbReference>
<comment type="function">
    <text evidence="2">Component of the COP9 signalosome complex (CSN), a complex involved in various cellular and developmental processes.</text>
</comment>
<dbReference type="SMART" id="SM00232">
    <property type="entry name" value="JAB_MPN"/>
    <property type="match status" value="1"/>
</dbReference>
<dbReference type="EMBL" id="HBFA01006598">
    <property type="protein sequence ID" value="CAD8654362.1"/>
    <property type="molecule type" value="Transcribed_RNA"/>
</dbReference>
<evidence type="ECO:0000259" key="3">
    <source>
        <dbReference type="PROSITE" id="PS50249"/>
    </source>
</evidence>
<dbReference type="Pfam" id="PF01398">
    <property type="entry name" value="JAB"/>
    <property type="match status" value="1"/>
</dbReference>
<dbReference type="PANTHER" id="PTHR10540">
    <property type="entry name" value="EUKARYOTIC TRANSLATION INITIATION FACTOR 3 SUBUNIT F-RELATED"/>
    <property type="match status" value="1"/>
</dbReference>
<name>A0A7S0N1E2_9CHLO</name>
<dbReference type="PROSITE" id="PS50249">
    <property type="entry name" value="MPN"/>
    <property type="match status" value="1"/>
</dbReference>
<gene>
    <name evidence="4" type="ORF">POBO1169_LOCUS3418</name>
</gene>
<evidence type="ECO:0000256" key="1">
    <source>
        <dbReference type="ARBA" id="ARBA00010893"/>
    </source>
</evidence>